<protein>
    <submittedName>
        <fullName evidence="2">TolC family protein</fullName>
    </submittedName>
</protein>
<accession>A0ABM9HDB9</accession>
<gene>
    <name evidence="2" type="ORF">NSPWAT_1336</name>
</gene>
<evidence type="ECO:0000313" key="3">
    <source>
        <dbReference type="Proteomes" id="UP001157733"/>
    </source>
</evidence>
<organism evidence="2 3">
    <name type="scientific">Nitrospina watsonii</name>
    <dbReference type="NCBI Taxonomy" id="1323948"/>
    <lineage>
        <taxon>Bacteria</taxon>
        <taxon>Pseudomonadati</taxon>
        <taxon>Nitrospinota/Tectimicrobiota group</taxon>
        <taxon>Nitrospinota</taxon>
        <taxon>Nitrospinia</taxon>
        <taxon>Nitrospinales</taxon>
        <taxon>Nitrospinaceae</taxon>
        <taxon>Nitrospina</taxon>
    </lineage>
</organism>
<reference evidence="2 3" key="1">
    <citation type="submission" date="2022-09" db="EMBL/GenBank/DDBJ databases">
        <authorList>
            <person name="Kop L."/>
        </authorList>
    </citation>
    <scope>NUCLEOTIDE SEQUENCE [LARGE SCALE GENOMIC DNA]</scope>
    <source>
        <strain evidence="2 3">347</strain>
    </source>
</reference>
<keyword evidence="3" id="KW-1185">Reference proteome</keyword>
<sequence length="279" mass="31488">MLLKKLLLARFARTGGVLCLLAALSTSLAVEPARAESLQTLPSFQQCVKRALEVESMGAEDALTRSEIEYQVKQAYDRILVRKEQIAISREVQGHFEKAVTAAEQKFEEGEGDVTQGALTKLKLGLAGTLNDINQFESDIALARLDLERLLGVGIDPQFKMDDETLSPREFPFQTLKEYLRQAEGASRSVLKRERRIALEKSMVRVNQARSQFILAGKNRKMTRALLVTEVANYDFGIGSEKDLFETLIIYTRVLVGYYDALFHFNEAVAKFEREFVSR</sequence>
<dbReference type="Proteomes" id="UP001157733">
    <property type="component" value="Chromosome"/>
</dbReference>
<dbReference type="SUPFAM" id="SSF56954">
    <property type="entry name" value="Outer membrane efflux proteins (OEP)"/>
    <property type="match status" value="1"/>
</dbReference>
<evidence type="ECO:0000256" key="1">
    <source>
        <dbReference type="SAM" id="SignalP"/>
    </source>
</evidence>
<name>A0ABM9HDB9_9BACT</name>
<feature type="chain" id="PRO_5047239814" evidence="1">
    <location>
        <begin position="30"/>
        <end position="279"/>
    </location>
</feature>
<dbReference type="Gene3D" id="1.20.1600.10">
    <property type="entry name" value="Outer membrane efflux proteins (OEP)"/>
    <property type="match status" value="1"/>
</dbReference>
<proteinExistence type="predicted"/>
<evidence type="ECO:0000313" key="2">
    <source>
        <dbReference type="EMBL" id="CAI2718195.1"/>
    </source>
</evidence>
<feature type="signal peptide" evidence="1">
    <location>
        <begin position="1"/>
        <end position="29"/>
    </location>
</feature>
<keyword evidence="1" id="KW-0732">Signal</keyword>
<dbReference type="EMBL" id="OX336137">
    <property type="protein sequence ID" value="CAI2718195.1"/>
    <property type="molecule type" value="Genomic_DNA"/>
</dbReference>